<dbReference type="Gene3D" id="1.20.272.10">
    <property type="match status" value="1"/>
</dbReference>
<dbReference type="Gene3D" id="1.10.8.60">
    <property type="match status" value="1"/>
</dbReference>
<proteinExistence type="inferred from homology"/>
<dbReference type="InterPro" id="IPR008921">
    <property type="entry name" value="DNA_pol3_clamp-load_cplx_C"/>
</dbReference>
<evidence type="ECO:0000256" key="5">
    <source>
        <dbReference type="ARBA" id="ARBA00022932"/>
    </source>
</evidence>
<dbReference type="CDD" id="cd18138">
    <property type="entry name" value="HLD_clamp_pol_III_delta"/>
    <property type="match status" value="1"/>
</dbReference>
<accession>A0A399EG99</accession>
<dbReference type="SUPFAM" id="SSF48019">
    <property type="entry name" value="post-AAA+ oligomerization domain-like"/>
    <property type="match status" value="1"/>
</dbReference>
<gene>
    <name evidence="9" type="ORF">Mlute_02124</name>
</gene>
<dbReference type="GO" id="GO:0006261">
    <property type="term" value="P:DNA-templated DNA replication"/>
    <property type="evidence" value="ECO:0007669"/>
    <property type="project" value="TreeGrafter"/>
</dbReference>
<keyword evidence="10" id="KW-1185">Reference proteome</keyword>
<evidence type="ECO:0000259" key="8">
    <source>
        <dbReference type="Pfam" id="PF21694"/>
    </source>
</evidence>
<feature type="domain" description="DNA polymerase III delta subunit-like C-terminal" evidence="8">
    <location>
        <begin position="182"/>
        <end position="297"/>
    </location>
</feature>
<evidence type="ECO:0000256" key="3">
    <source>
        <dbReference type="ARBA" id="ARBA00022695"/>
    </source>
</evidence>
<name>A0A399EG99_9DEIN</name>
<dbReference type="EC" id="2.7.7.7" evidence="1"/>
<dbReference type="PANTHER" id="PTHR34388">
    <property type="entry name" value="DNA POLYMERASE III SUBUNIT DELTA"/>
    <property type="match status" value="1"/>
</dbReference>
<protein>
    <recommendedName>
        <fullName evidence="1">DNA-directed DNA polymerase</fullName>
        <ecNumber evidence="1">2.7.7.7</ecNumber>
    </recommendedName>
</protein>
<keyword evidence="2" id="KW-0808">Transferase</keyword>
<dbReference type="InterPro" id="IPR048466">
    <property type="entry name" value="DNA_pol3_delta-like_C"/>
</dbReference>
<dbReference type="AlphaFoldDB" id="A0A399EG99"/>
<comment type="catalytic activity">
    <reaction evidence="7">
        <text>DNA(n) + a 2'-deoxyribonucleoside 5'-triphosphate = DNA(n+1) + diphosphate</text>
        <dbReference type="Rhea" id="RHEA:22508"/>
        <dbReference type="Rhea" id="RHEA-COMP:17339"/>
        <dbReference type="Rhea" id="RHEA-COMP:17340"/>
        <dbReference type="ChEBI" id="CHEBI:33019"/>
        <dbReference type="ChEBI" id="CHEBI:61560"/>
        <dbReference type="ChEBI" id="CHEBI:173112"/>
        <dbReference type="EC" id="2.7.7.7"/>
    </reaction>
</comment>
<sequence length="305" mass="32720">MILVFTGEPFLAREALLQEAQLQGLPPRLVPPDPAVVAREAQGGLFGPGGALVDLRELAETEWKPLREVLEALPRGALVLLLDPKPSASRSRWYTEKAQRRDHPTPGPRELAQWVANRARHHGLKLSGAVVSYLAGLVGGRENPMGLEALDQELRKLTLAAPPLTLERVQALVALEPPLSGFELVRATAEGRLAQALRLGQELLGRGEDPLRILGALSWQYVRVARAWALLRDDPLLGEGGLAKALGLHPLAAKQVLLLAKGMSGEAVGRALEILLEAEQAAKTGKDPRLALERAVVGLCSLLGG</sequence>
<dbReference type="Pfam" id="PF21694">
    <property type="entry name" value="DNA_pol3_delta_C"/>
    <property type="match status" value="1"/>
</dbReference>
<dbReference type="PANTHER" id="PTHR34388:SF1">
    <property type="entry name" value="DNA POLYMERASE III SUBUNIT DELTA"/>
    <property type="match status" value="1"/>
</dbReference>
<evidence type="ECO:0000313" key="10">
    <source>
        <dbReference type="Proteomes" id="UP000265800"/>
    </source>
</evidence>
<dbReference type="SUPFAM" id="SSF52540">
    <property type="entry name" value="P-loop containing nucleoside triphosphate hydrolases"/>
    <property type="match status" value="1"/>
</dbReference>
<dbReference type="Proteomes" id="UP000265800">
    <property type="component" value="Unassembled WGS sequence"/>
</dbReference>
<dbReference type="GO" id="GO:0003677">
    <property type="term" value="F:DNA binding"/>
    <property type="evidence" value="ECO:0007669"/>
    <property type="project" value="InterPro"/>
</dbReference>
<dbReference type="OrthoDB" id="30830at2"/>
<dbReference type="NCBIfam" id="TIGR01128">
    <property type="entry name" value="holA"/>
    <property type="match status" value="1"/>
</dbReference>
<keyword evidence="5" id="KW-0239">DNA-directed DNA polymerase</keyword>
<dbReference type="GO" id="GO:0009360">
    <property type="term" value="C:DNA polymerase III complex"/>
    <property type="evidence" value="ECO:0007669"/>
    <property type="project" value="TreeGrafter"/>
</dbReference>
<reference evidence="9 10" key="1">
    <citation type="submission" date="2018-08" db="EMBL/GenBank/DDBJ databases">
        <title>Meiothermus luteus KCTC 52599 genome sequencing project.</title>
        <authorList>
            <person name="Da Costa M.S."/>
            <person name="Albuquerque L."/>
            <person name="Raposo P."/>
            <person name="Froufe H.J.C."/>
            <person name="Barroso C.S."/>
            <person name="Egas C."/>
        </authorList>
    </citation>
    <scope>NUCLEOTIDE SEQUENCE [LARGE SCALE GENOMIC DNA]</scope>
    <source>
        <strain evidence="9 10">KCTC 52599</strain>
    </source>
</reference>
<dbReference type="InterPro" id="IPR005790">
    <property type="entry name" value="DNA_polIII_delta"/>
</dbReference>
<dbReference type="InterPro" id="IPR027417">
    <property type="entry name" value="P-loop_NTPase"/>
</dbReference>
<evidence type="ECO:0000256" key="1">
    <source>
        <dbReference type="ARBA" id="ARBA00012417"/>
    </source>
</evidence>
<evidence type="ECO:0000256" key="2">
    <source>
        <dbReference type="ARBA" id="ARBA00022679"/>
    </source>
</evidence>
<evidence type="ECO:0000256" key="7">
    <source>
        <dbReference type="ARBA" id="ARBA00049244"/>
    </source>
</evidence>
<keyword evidence="4" id="KW-0235">DNA replication</keyword>
<dbReference type="RefSeq" id="WP_119360672.1">
    <property type="nucleotide sequence ID" value="NZ_QWKZ01000075.1"/>
</dbReference>
<evidence type="ECO:0000313" key="9">
    <source>
        <dbReference type="EMBL" id="RIH83694.1"/>
    </source>
</evidence>
<comment type="caution">
    <text evidence="9">The sequence shown here is derived from an EMBL/GenBank/DDBJ whole genome shotgun (WGS) entry which is preliminary data.</text>
</comment>
<evidence type="ECO:0000256" key="4">
    <source>
        <dbReference type="ARBA" id="ARBA00022705"/>
    </source>
</evidence>
<evidence type="ECO:0000256" key="6">
    <source>
        <dbReference type="ARBA" id="ARBA00034754"/>
    </source>
</evidence>
<organism evidence="9 10">
    <name type="scientific">Meiothermus luteus</name>
    <dbReference type="NCBI Taxonomy" id="2026184"/>
    <lineage>
        <taxon>Bacteria</taxon>
        <taxon>Thermotogati</taxon>
        <taxon>Deinococcota</taxon>
        <taxon>Deinococci</taxon>
        <taxon>Thermales</taxon>
        <taxon>Thermaceae</taxon>
        <taxon>Meiothermus</taxon>
    </lineage>
</organism>
<dbReference type="GO" id="GO:0003887">
    <property type="term" value="F:DNA-directed DNA polymerase activity"/>
    <property type="evidence" value="ECO:0007669"/>
    <property type="project" value="UniProtKB-KW"/>
</dbReference>
<dbReference type="EMBL" id="QWKZ01000075">
    <property type="protein sequence ID" value="RIH83694.1"/>
    <property type="molecule type" value="Genomic_DNA"/>
</dbReference>
<keyword evidence="3" id="KW-0548">Nucleotidyltransferase</keyword>
<comment type="similarity">
    <text evidence="6">Belongs to the DNA polymerase HolA subunit family.</text>
</comment>